<dbReference type="Gene3D" id="3.10.10.10">
    <property type="entry name" value="HIV Type 1 Reverse Transcriptase, subunit A, domain 1"/>
    <property type="match status" value="1"/>
</dbReference>
<evidence type="ECO:0000256" key="17">
    <source>
        <dbReference type="SAM" id="MobiDB-lite"/>
    </source>
</evidence>
<accession>M5CFA8</accession>
<dbReference type="Proteomes" id="UP000012065">
    <property type="component" value="Unassembled WGS sequence"/>
</dbReference>
<dbReference type="SUPFAM" id="SSF56672">
    <property type="entry name" value="DNA/RNA polymerases"/>
    <property type="match status" value="1"/>
</dbReference>
<feature type="domain" description="Chromo" evidence="18">
    <location>
        <begin position="1333"/>
        <end position="1366"/>
    </location>
</feature>
<feature type="compositionally biased region" description="Basic and acidic residues" evidence="17">
    <location>
        <begin position="875"/>
        <end position="885"/>
    </location>
</feature>
<evidence type="ECO:0000256" key="1">
    <source>
        <dbReference type="ARBA" id="ARBA00022670"/>
    </source>
</evidence>
<keyword evidence="1" id="KW-0645">Protease</keyword>
<dbReference type="Pfam" id="PF24626">
    <property type="entry name" value="SH3_Tf2-1"/>
    <property type="match status" value="1"/>
</dbReference>
<dbReference type="GO" id="GO:0005634">
    <property type="term" value="C:nucleus"/>
    <property type="evidence" value="ECO:0007669"/>
    <property type="project" value="UniProtKB-ARBA"/>
</dbReference>
<keyword evidence="8" id="KW-0378">Hydrolase</keyword>
<dbReference type="PANTHER" id="PTHR37984">
    <property type="entry name" value="PROTEIN CBG26694"/>
    <property type="match status" value="1"/>
</dbReference>
<dbReference type="PROSITE" id="PS50013">
    <property type="entry name" value="CHROMO_2"/>
    <property type="match status" value="1"/>
</dbReference>
<feature type="domain" description="Reverse transcriptase" evidence="19">
    <location>
        <begin position="485"/>
        <end position="664"/>
    </location>
</feature>
<dbReference type="InterPro" id="IPR056924">
    <property type="entry name" value="SH3_Tf2-1"/>
</dbReference>
<evidence type="ECO:0000256" key="2">
    <source>
        <dbReference type="ARBA" id="ARBA00022679"/>
    </source>
</evidence>
<dbReference type="Pfam" id="PF00665">
    <property type="entry name" value="rve"/>
    <property type="match status" value="1"/>
</dbReference>
<dbReference type="Gene3D" id="3.30.70.270">
    <property type="match status" value="2"/>
</dbReference>
<dbReference type="InterPro" id="IPR041577">
    <property type="entry name" value="RT_RNaseH_2"/>
</dbReference>
<dbReference type="InterPro" id="IPR036397">
    <property type="entry name" value="RNaseH_sf"/>
</dbReference>
<dbReference type="InterPro" id="IPR050951">
    <property type="entry name" value="Retrovirus_Pol_polyprotein"/>
</dbReference>
<evidence type="ECO:0000256" key="6">
    <source>
        <dbReference type="ARBA" id="ARBA00022750"/>
    </source>
</evidence>
<evidence type="ECO:0000256" key="4">
    <source>
        <dbReference type="ARBA" id="ARBA00022722"/>
    </source>
</evidence>
<dbReference type="GO" id="GO:0006508">
    <property type="term" value="P:proteolysis"/>
    <property type="evidence" value="ECO:0007669"/>
    <property type="project" value="UniProtKB-KW"/>
</dbReference>
<keyword evidence="15" id="KW-0233">DNA recombination</keyword>
<keyword evidence="5" id="KW-0479">Metal-binding</keyword>
<keyword evidence="11" id="KW-0229">DNA integration</keyword>
<dbReference type="GO" id="GO:0015074">
    <property type="term" value="P:DNA integration"/>
    <property type="evidence" value="ECO:0007669"/>
    <property type="project" value="UniProtKB-KW"/>
</dbReference>
<evidence type="ECO:0000256" key="15">
    <source>
        <dbReference type="ARBA" id="ARBA00023172"/>
    </source>
</evidence>
<dbReference type="InterPro" id="IPR012337">
    <property type="entry name" value="RNaseH-like_sf"/>
</dbReference>
<dbReference type="Pfam" id="PF00385">
    <property type="entry name" value="Chromo"/>
    <property type="match status" value="1"/>
</dbReference>
<dbReference type="Gene3D" id="2.40.50.40">
    <property type="match status" value="1"/>
</dbReference>
<comment type="caution">
    <text evidence="21">The sequence shown here is derived from an EMBL/GenBank/DDBJ whole genome shotgun (WGS) entry which is preliminary data.</text>
</comment>
<dbReference type="InterPro" id="IPR001584">
    <property type="entry name" value="Integrase_cat-core"/>
</dbReference>
<evidence type="ECO:0000256" key="7">
    <source>
        <dbReference type="ARBA" id="ARBA00022759"/>
    </source>
</evidence>
<dbReference type="GO" id="GO:0003964">
    <property type="term" value="F:RNA-directed DNA polymerase activity"/>
    <property type="evidence" value="ECO:0007669"/>
    <property type="project" value="UniProtKB-KW"/>
</dbReference>
<dbReference type="FunFam" id="3.30.70.270:FF:000020">
    <property type="entry name" value="Transposon Tf2-6 polyprotein-like Protein"/>
    <property type="match status" value="1"/>
</dbReference>
<dbReference type="SUPFAM" id="SSF54160">
    <property type="entry name" value="Chromo domain-like"/>
    <property type="match status" value="1"/>
</dbReference>
<dbReference type="CDD" id="cd09274">
    <property type="entry name" value="RNase_HI_RT_Ty3"/>
    <property type="match status" value="1"/>
</dbReference>
<keyword evidence="16" id="KW-0511">Multifunctional enzyme</keyword>
<reference evidence="21" key="2">
    <citation type="journal article" date="2013" name="J. Biotechnol.">
        <title>Establishment and interpretation of the genome sequence of the phytopathogenic fungus Rhizoctonia solani AG1-IB isolate 7/3/14.</title>
        <authorList>
            <person name="Wibberg D.W."/>
            <person name="Jelonek L.J."/>
            <person name="Rupp O.R."/>
            <person name="Hennig M.H."/>
            <person name="Eikmeyer F.E."/>
            <person name="Goesmann A.G."/>
            <person name="Hartmann A.H."/>
            <person name="Borriss R.B."/>
            <person name="Grosch R.G."/>
            <person name="Puehler A.P."/>
            <person name="Schlueter A.S."/>
        </authorList>
    </citation>
    <scope>NUCLEOTIDE SEQUENCE [LARGE SCALE GENOMIC DNA]</scope>
    <source>
        <strain evidence="21">Isolate 7/3/14</strain>
    </source>
</reference>
<dbReference type="Pfam" id="PF00078">
    <property type="entry name" value="RVT_1"/>
    <property type="match status" value="1"/>
</dbReference>
<evidence type="ECO:0000259" key="20">
    <source>
        <dbReference type="PROSITE" id="PS50994"/>
    </source>
</evidence>
<feature type="region of interest" description="Disordered" evidence="17">
    <location>
        <begin position="113"/>
        <end position="148"/>
    </location>
</feature>
<reference evidence="21" key="1">
    <citation type="submission" date="2012-10" db="EMBL/GenBank/DDBJ databases">
        <authorList>
            <person name="Jelonek L."/>
        </authorList>
    </citation>
    <scope>NUCLEOTIDE SEQUENCE</scope>
    <source>
        <strain evidence="21">Isolate 7/3/14</strain>
    </source>
</reference>
<dbReference type="FunFam" id="3.10.20.370:FF:000001">
    <property type="entry name" value="Retrovirus-related Pol polyprotein from transposon 17.6-like protein"/>
    <property type="match status" value="1"/>
</dbReference>
<evidence type="ECO:0000256" key="12">
    <source>
        <dbReference type="ARBA" id="ARBA00022918"/>
    </source>
</evidence>
<keyword evidence="7" id="KW-0255">Endonuclease</keyword>
<dbReference type="GO" id="GO:0006338">
    <property type="term" value="P:chromatin remodeling"/>
    <property type="evidence" value="ECO:0007669"/>
    <property type="project" value="UniProtKB-ARBA"/>
</dbReference>
<dbReference type="Gene3D" id="3.30.420.10">
    <property type="entry name" value="Ribonuclease H-like superfamily/Ribonuclease H"/>
    <property type="match status" value="1"/>
</dbReference>
<evidence type="ECO:0000256" key="9">
    <source>
        <dbReference type="ARBA" id="ARBA00022842"/>
    </source>
</evidence>
<dbReference type="InterPro" id="IPR021109">
    <property type="entry name" value="Peptidase_aspartic_dom_sf"/>
</dbReference>
<keyword evidence="3" id="KW-0548">Nucleotidyltransferase</keyword>
<evidence type="ECO:0000259" key="19">
    <source>
        <dbReference type="PROSITE" id="PS50878"/>
    </source>
</evidence>
<keyword evidence="10" id="KW-0694">RNA-binding</keyword>
<evidence type="ECO:0000256" key="5">
    <source>
        <dbReference type="ARBA" id="ARBA00022723"/>
    </source>
</evidence>
<dbReference type="Pfam" id="PF08284">
    <property type="entry name" value="RVP_2"/>
    <property type="match status" value="1"/>
</dbReference>
<dbReference type="GO" id="GO:0046872">
    <property type="term" value="F:metal ion binding"/>
    <property type="evidence" value="ECO:0007669"/>
    <property type="project" value="UniProtKB-KW"/>
</dbReference>
<evidence type="ECO:0000256" key="14">
    <source>
        <dbReference type="ARBA" id="ARBA00023125"/>
    </source>
</evidence>
<evidence type="ECO:0000313" key="21">
    <source>
        <dbReference type="EMBL" id="CCO34647.1"/>
    </source>
</evidence>
<dbReference type="InterPro" id="IPR043502">
    <property type="entry name" value="DNA/RNA_pol_sf"/>
</dbReference>
<dbReference type="GO" id="GO:0006310">
    <property type="term" value="P:DNA recombination"/>
    <property type="evidence" value="ECO:0007669"/>
    <property type="project" value="UniProtKB-KW"/>
</dbReference>
<feature type="region of interest" description="Disordered" evidence="17">
    <location>
        <begin position="256"/>
        <end position="296"/>
    </location>
</feature>
<evidence type="ECO:0000256" key="13">
    <source>
        <dbReference type="ARBA" id="ARBA00022932"/>
    </source>
</evidence>
<keyword evidence="2" id="KW-0808">Transferase</keyword>
<evidence type="ECO:0000256" key="8">
    <source>
        <dbReference type="ARBA" id="ARBA00022801"/>
    </source>
</evidence>
<dbReference type="Pfam" id="PF17919">
    <property type="entry name" value="RT_RNaseH_2"/>
    <property type="match status" value="1"/>
</dbReference>
<dbReference type="FunFam" id="3.30.420.10:FF:000032">
    <property type="entry name" value="Retrovirus-related Pol polyprotein from transposon 297-like Protein"/>
    <property type="match status" value="1"/>
</dbReference>
<dbReference type="InterPro" id="IPR041588">
    <property type="entry name" value="Integrase_H2C2"/>
</dbReference>
<evidence type="ECO:0000259" key="18">
    <source>
        <dbReference type="PROSITE" id="PS50013"/>
    </source>
</evidence>
<dbReference type="InterPro" id="IPR000953">
    <property type="entry name" value="Chromo/chromo_shadow_dom"/>
</dbReference>
<dbReference type="CDD" id="cd01647">
    <property type="entry name" value="RT_LTR"/>
    <property type="match status" value="1"/>
</dbReference>
<dbReference type="InterPro" id="IPR043128">
    <property type="entry name" value="Rev_trsase/Diguanyl_cyclase"/>
</dbReference>
<dbReference type="HOGENOM" id="CLU_000384_38_3_1"/>
<dbReference type="InterPro" id="IPR023780">
    <property type="entry name" value="Chromo_domain"/>
</dbReference>
<dbReference type="PANTHER" id="PTHR37984:SF5">
    <property type="entry name" value="PROTEIN NYNRIN-LIKE"/>
    <property type="match status" value="1"/>
</dbReference>
<keyword evidence="13" id="KW-0239">DNA-directed DNA polymerase</keyword>
<evidence type="ECO:0000256" key="16">
    <source>
        <dbReference type="ARBA" id="ARBA00023268"/>
    </source>
</evidence>
<feature type="region of interest" description="Disordered" evidence="17">
    <location>
        <begin position="867"/>
        <end position="893"/>
    </location>
</feature>
<feature type="compositionally biased region" description="Basic and acidic residues" evidence="17">
    <location>
        <begin position="256"/>
        <end position="268"/>
    </location>
</feature>
<dbReference type="PROSITE" id="PS50994">
    <property type="entry name" value="INTEGRASE"/>
    <property type="match status" value="1"/>
</dbReference>
<organism evidence="21">
    <name type="scientific">Thanatephorus cucumeris (strain AG1-IB / isolate 7/3/14)</name>
    <name type="common">Lettuce bottom rot fungus</name>
    <name type="synonym">Rhizoctonia solani</name>
    <dbReference type="NCBI Taxonomy" id="1108050"/>
    <lineage>
        <taxon>Eukaryota</taxon>
        <taxon>Fungi</taxon>
        <taxon>Dikarya</taxon>
        <taxon>Basidiomycota</taxon>
        <taxon>Agaricomycotina</taxon>
        <taxon>Agaricomycetes</taxon>
        <taxon>Cantharellales</taxon>
        <taxon>Ceratobasidiaceae</taxon>
        <taxon>Rhizoctonia</taxon>
        <taxon>Rhizoctonia solani AG-1</taxon>
    </lineage>
</organism>
<dbReference type="InterPro" id="IPR016197">
    <property type="entry name" value="Chromo-like_dom_sf"/>
</dbReference>
<dbReference type="Pfam" id="PF17921">
    <property type="entry name" value="Integrase_H2C2"/>
    <property type="match status" value="1"/>
</dbReference>
<dbReference type="EMBL" id="CAOJ01013432">
    <property type="protein sequence ID" value="CCO34647.1"/>
    <property type="molecule type" value="Genomic_DNA"/>
</dbReference>
<dbReference type="GO" id="GO:0004519">
    <property type="term" value="F:endonuclease activity"/>
    <property type="evidence" value="ECO:0007669"/>
    <property type="project" value="UniProtKB-KW"/>
</dbReference>
<dbReference type="SUPFAM" id="SSF50630">
    <property type="entry name" value="Acid proteases"/>
    <property type="match status" value="1"/>
</dbReference>
<gene>
    <name evidence="21" type="ORF">BN14_08751</name>
</gene>
<dbReference type="GO" id="GO:0004190">
    <property type="term" value="F:aspartic-type endopeptidase activity"/>
    <property type="evidence" value="ECO:0007669"/>
    <property type="project" value="UniProtKB-KW"/>
</dbReference>
<dbReference type="SUPFAM" id="SSF53098">
    <property type="entry name" value="Ribonuclease H-like"/>
    <property type="match status" value="1"/>
</dbReference>
<dbReference type="Gene3D" id="1.10.340.70">
    <property type="match status" value="1"/>
</dbReference>
<name>M5CFA8_THACB</name>
<dbReference type="InterPro" id="IPR000477">
    <property type="entry name" value="RT_dom"/>
</dbReference>
<feature type="compositionally biased region" description="Polar residues" evidence="17">
    <location>
        <begin position="270"/>
        <end position="288"/>
    </location>
</feature>
<keyword evidence="14" id="KW-0238">DNA-binding</keyword>
<dbReference type="CDD" id="cd00303">
    <property type="entry name" value="retropepsin_like"/>
    <property type="match status" value="1"/>
</dbReference>
<keyword evidence="9" id="KW-0460">Magnesium</keyword>
<dbReference type="GO" id="GO:0003887">
    <property type="term" value="F:DNA-directed DNA polymerase activity"/>
    <property type="evidence" value="ECO:0007669"/>
    <property type="project" value="UniProtKB-KW"/>
</dbReference>
<protein>
    <submittedName>
        <fullName evidence="21">Retrotransposable element Tf2 155 kDa protein type 1</fullName>
    </submittedName>
</protein>
<feature type="domain" description="Integrase catalytic" evidence="20">
    <location>
        <begin position="1036"/>
        <end position="1195"/>
    </location>
</feature>
<dbReference type="GO" id="GO:0003723">
    <property type="term" value="F:RNA binding"/>
    <property type="evidence" value="ECO:0007669"/>
    <property type="project" value="UniProtKB-KW"/>
</dbReference>
<proteinExistence type="predicted"/>
<keyword evidence="4" id="KW-0540">Nuclease</keyword>
<dbReference type="GO" id="GO:0003677">
    <property type="term" value="F:DNA binding"/>
    <property type="evidence" value="ECO:0007669"/>
    <property type="project" value="UniProtKB-KW"/>
</dbReference>
<evidence type="ECO:0000256" key="11">
    <source>
        <dbReference type="ARBA" id="ARBA00022908"/>
    </source>
</evidence>
<keyword evidence="6" id="KW-0064">Aspartyl protease</keyword>
<dbReference type="FunFam" id="1.10.340.70:FF:000001">
    <property type="entry name" value="Retrovirus-related Pol polyprotein from transposon gypsy-like Protein"/>
    <property type="match status" value="1"/>
</dbReference>
<evidence type="ECO:0000256" key="10">
    <source>
        <dbReference type="ARBA" id="ARBA00022884"/>
    </source>
</evidence>
<sequence length="1366" mass="154910">MPKWQPTPDQPLKTATGIHASLELIQQLIILLTSQVADLSQQIRDRDQEFQDLRALVEETNQAVTKPGPSTPEVKPAGTDVHQTPRAFGLWDNKPSTSLATAAAINPVGAPQRTLPSWALPQGPVKPPPSSHSSRRTSRSPSPLCASAAPTLGALTKVKVKAHRTLQRRKAFDDPDATAAAERKITKLVQTTTAAAYTAEFRTLQLEIDWNENALRAQYQQGLNWQVRTQMAMMTPQPTSLEAFMEAAVRINNVRRELKASRPPRENKPGNPSKTSSAPNKGTSTSSPVKPGDPHYVSQAEIDTLIDSGATANFISPTVIEQLKIPTITLDKPRTVTMLDGLNPKQGKIWKKATLTFSFDNHTMTHDFLISPIGSHSAILGIKWLEKESPEIDWSTRQLSLPIATPKLVTIAQEEEADDSPLTGIPEQYHVYAKVFGEEEFNKLPPHCHYNIGIELTENGPLNSPLYSMTDAESVTLKEWLDTELKAGKIRPSKSSISSPVMFVPKKDGSRRLVVDYRRLNNRTKKNVYPLPRPDDLMSKLRGAKIFTKLDLRWGYNNVRVKEGDEWKTAFRTKYGLFESLVMTFGLTNAPATFQYFMNNLFQDLLNVYVIIYLDDILIFSKNEAEHEFHVHEVLQRLEAAQLFCKGSKCEFHRTKVEYLGIIVSDQGFSLDKLKIQAVQEWPVPATVKQVQSFLGFANFLRRFVANFSHMARPLHNLVKKETSWKWTEKEQAAFKGLKRAITEAPVLAHTNPDKPYFLETDASGAALGSVLSQRQSDGRLHPIGFLSESFKGAEINYNTHDKELLAIIRSFEHWRIYLEATTEPVTVFTDHRNLEYWKESRTFNRRHARWHLLLADFNFRITYRPGKQSGKPDALSRRSDHADIPPDNQSMLSPTVFANIATVRPEKDIQREIEASLHLDKSLDEILTHLQDESKAPPSVKKGFKDYEMEAGLLFYQGRILVPDVGTLRKDLLQIFHDSPLAGHPGRQQTLELLSQSYYWPGIRADIYIHVDSCETCQRIKLPKPKIIPAQPLEVPSRPWQHISYDFITDLPKDGPYENVLMVVDSFTKYGLMIACSKKTKAPELVEIFLRHVWSSFGMPEKTVSDRGTVFNNKFLKALYQRLGIDPHFSSAYHPQSDGQTEHLNPTLEHFLRAYASVNQNDWVKWLPMAQFAYNNAVHSSTGKSPFKALYGWEPALTPSNVPVNVPEAEDLANTMEKQWHKIALALRQSKDRMTRGKSTEIPLSFEVGEEAWLDARNVNLKTKSTKLTDRRLGPFKVTEKISETAYRLELPTTMRIHDVFYVGLLSKVKKDETRKWENRPPPVTVDGEEEYIVEGIMDSRETKKGKWEYLVKWKGYGPEEKKGP</sequence>
<evidence type="ECO:0000256" key="3">
    <source>
        <dbReference type="ARBA" id="ARBA00022695"/>
    </source>
</evidence>
<dbReference type="Gene3D" id="2.40.70.10">
    <property type="entry name" value="Acid Proteases"/>
    <property type="match status" value="1"/>
</dbReference>
<keyword evidence="12" id="KW-0695">RNA-directed DNA polymerase</keyword>
<dbReference type="PROSITE" id="PS50878">
    <property type="entry name" value="RT_POL"/>
    <property type="match status" value="1"/>
</dbReference>